<dbReference type="CDD" id="cd00209">
    <property type="entry name" value="DHFR"/>
    <property type="match status" value="1"/>
</dbReference>
<keyword evidence="6 7" id="KW-0560">Oxidoreductase</keyword>
<gene>
    <name evidence="11" type="ORF">HED64_05875</name>
</gene>
<dbReference type="InterPro" id="IPR017925">
    <property type="entry name" value="DHFR_CS"/>
</dbReference>
<evidence type="ECO:0000313" key="11">
    <source>
        <dbReference type="EMBL" id="NKG20240.1"/>
    </source>
</evidence>
<evidence type="ECO:0000313" key="12">
    <source>
        <dbReference type="Proteomes" id="UP000746595"/>
    </source>
</evidence>
<keyword evidence="5 7" id="KW-0521">NADP</keyword>
<dbReference type="PANTHER" id="PTHR48069">
    <property type="entry name" value="DIHYDROFOLATE REDUCTASE"/>
    <property type="match status" value="1"/>
</dbReference>
<dbReference type="PRINTS" id="PR00070">
    <property type="entry name" value="DHFR"/>
</dbReference>
<dbReference type="PROSITE" id="PS00075">
    <property type="entry name" value="DHFR_1"/>
    <property type="match status" value="1"/>
</dbReference>
<reference evidence="11 12" key="1">
    <citation type="submission" date="2020-04" db="EMBL/GenBank/DDBJ databases">
        <title>Paeniglutamicibacter sp. ANT13_2, a novel actinomycete isolated from sediment in Antarctica.</title>
        <authorList>
            <person name="Sakdapetsiri C."/>
            <person name="Pinyakong O."/>
        </authorList>
    </citation>
    <scope>NUCLEOTIDE SEQUENCE [LARGE SCALE GENOMIC DNA]</scope>
    <source>
        <strain evidence="11 12">ANT13_2</strain>
    </source>
</reference>
<evidence type="ECO:0000256" key="9">
    <source>
        <dbReference type="SAM" id="MobiDB-lite"/>
    </source>
</evidence>
<evidence type="ECO:0000256" key="7">
    <source>
        <dbReference type="PIRNR" id="PIRNR000194"/>
    </source>
</evidence>
<organism evidence="11 12">
    <name type="scientific">Paeniglutamicibacter terrestris</name>
    <dbReference type="NCBI Taxonomy" id="2723403"/>
    <lineage>
        <taxon>Bacteria</taxon>
        <taxon>Bacillati</taxon>
        <taxon>Actinomycetota</taxon>
        <taxon>Actinomycetes</taxon>
        <taxon>Micrococcales</taxon>
        <taxon>Micrococcaceae</taxon>
        <taxon>Paeniglutamicibacter</taxon>
    </lineage>
</organism>
<dbReference type="SUPFAM" id="SSF53597">
    <property type="entry name" value="Dihydrofolate reductase-like"/>
    <property type="match status" value="1"/>
</dbReference>
<dbReference type="PIRSF" id="PIRSF000194">
    <property type="entry name" value="DHFR"/>
    <property type="match status" value="1"/>
</dbReference>
<dbReference type="InterPro" id="IPR012259">
    <property type="entry name" value="DHFR"/>
</dbReference>
<sequence length="190" mass="20249">MSNSQQSAGHRAETTTTERIGMIWAEAADGVIGADGSMPWSLPEDLAHFKRTTNGHPVIMGRKTWESFPEKFRPLPGRTNIVITRDADRHEALRTAGAVPVANTAEALSAARTAAGAEEIWVIGGGEIYAALSPQAHLAIKTVINASPTGDTTAPKLDGSWTKSLSDPETGWATGANGTQYRVEAWEQKA</sequence>
<dbReference type="InterPro" id="IPR024072">
    <property type="entry name" value="DHFR-like_dom_sf"/>
</dbReference>
<protein>
    <recommendedName>
        <fullName evidence="3 7">Dihydrofolate reductase</fullName>
        <ecNumber evidence="3 7">1.5.1.3</ecNumber>
    </recommendedName>
</protein>
<feature type="region of interest" description="Disordered" evidence="9">
    <location>
        <begin position="154"/>
        <end position="175"/>
    </location>
</feature>
<evidence type="ECO:0000256" key="2">
    <source>
        <dbReference type="ARBA" id="ARBA00009539"/>
    </source>
</evidence>
<evidence type="ECO:0000256" key="8">
    <source>
        <dbReference type="RuleBase" id="RU004474"/>
    </source>
</evidence>
<dbReference type="Gene3D" id="3.40.430.10">
    <property type="entry name" value="Dihydrofolate Reductase, subunit A"/>
    <property type="match status" value="1"/>
</dbReference>
<comment type="pathway">
    <text evidence="1 7">Cofactor biosynthesis; tetrahydrofolate biosynthesis; 5,6,7,8-tetrahydrofolate from 7,8-dihydrofolate: step 1/1.</text>
</comment>
<proteinExistence type="inferred from homology"/>
<keyword evidence="12" id="KW-1185">Reference proteome</keyword>
<dbReference type="EMBL" id="JAAWVT010000002">
    <property type="protein sequence ID" value="NKG20240.1"/>
    <property type="molecule type" value="Genomic_DNA"/>
</dbReference>
<evidence type="ECO:0000256" key="6">
    <source>
        <dbReference type="ARBA" id="ARBA00023002"/>
    </source>
</evidence>
<name>A0ABX1G3T6_9MICC</name>
<dbReference type="InterPro" id="IPR001796">
    <property type="entry name" value="DHFR_dom"/>
</dbReference>
<dbReference type="EC" id="1.5.1.3" evidence="3 7"/>
<comment type="caution">
    <text evidence="11">The sequence shown here is derived from an EMBL/GenBank/DDBJ whole genome shotgun (WGS) entry which is preliminary data.</text>
</comment>
<evidence type="ECO:0000259" key="10">
    <source>
        <dbReference type="PROSITE" id="PS51330"/>
    </source>
</evidence>
<evidence type="ECO:0000256" key="1">
    <source>
        <dbReference type="ARBA" id="ARBA00004903"/>
    </source>
</evidence>
<evidence type="ECO:0000256" key="3">
    <source>
        <dbReference type="ARBA" id="ARBA00012856"/>
    </source>
</evidence>
<comment type="similarity">
    <text evidence="2 7 8">Belongs to the dihydrofolate reductase family.</text>
</comment>
<dbReference type="PROSITE" id="PS51330">
    <property type="entry name" value="DHFR_2"/>
    <property type="match status" value="1"/>
</dbReference>
<evidence type="ECO:0000256" key="4">
    <source>
        <dbReference type="ARBA" id="ARBA00022563"/>
    </source>
</evidence>
<feature type="domain" description="DHFR" evidence="10">
    <location>
        <begin position="19"/>
        <end position="188"/>
    </location>
</feature>
<evidence type="ECO:0000256" key="5">
    <source>
        <dbReference type="ARBA" id="ARBA00022857"/>
    </source>
</evidence>
<dbReference type="PANTHER" id="PTHR48069:SF3">
    <property type="entry name" value="DIHYDROFOLATE REDUCTASE"/>
    <property type="match status" value="1"/>
</dbReference>
<dbReference type="Pfam" id="PF00186">
    <property type="entry name" value="DHFR_1"/>
    <property type="match status" value="1"/>
</dbReference>
<dbReference type="Proteomes" id="UP000746595">
    <property type="component" value="Unassembled WGS sequence"/>
</dbReference>
<comment type="catalytic activity">
    <reaction evidence="7">
        <text>(6S)-5,6,7,8-tetrahydrofolate + NADP(+) = 7,8-dihydrofolate + NADPH + H(+)</text>
        <dbReference type="Rhea" id="RHEA:15009"/>
        <dbReference type="ChEBI" id="CHEBI:15378"/>
        <dbReference type="ChEBI" id="CHEBI:57451"/>
        <dbReference type="ChEBI" id="CHEBI:57453"/>
        <dbReference type="ChEBI" id="CHEBI:57783"/>
        <dbReference type="ChEBI" id="CHEBI:58349"/>
        <dbReference type="EC" id="1.5.1.3"/>
    </reaction>
</comment>
<keyword evidence="4 7" id="KW-0554">One-carbon metabolism</keyword>
<accession>A0ABX1G3T6</accession>
<comment type="function">
    <text evidence="7">Key enzyme in folate metabolism. Catalyzes an essential reaction for de novo glycine and purine synthesis, and for DNA precursor synthesis.</text>
</comment>